<evidence type="ECO:0000259" key="10">
    <source>
        <dbReference type="Pfam" id="PF02518"/>
    </source>
</evidence>
<evidence type="ECO:0000256" key="5">
    <source>
        <dbReference type="ARBA" id="ARBA00022741"/>
    </source>
</evidence>
<comment type="caution">
    <text evidence="12">The sequence shown here is derived from an EMBL/GenBank/DDBJ whole genome shotgun (WGS) entry which is preliminary data.</text>
</comment>
<organism evidence="12 13">
    <name type="scientific">Nonomuraea recticatena</name>
    <dbReference type="NCBI Taxonomy" id="46178"/>
    <lineage>
        <taxon>Bacteria</taxon>
        <taxon>Bacillati</taxon>
        <taxon>Actinomycetota</taxon>
        <taxon>Actinomycetes</taxon>
        <taxon>Streptosporangiales</taxon>
        <taxon>Streptosporangiaceae</taxon>
        <taxon>Nonomuraea</taxon>
    </lineage>
</organism>
<evidence type="ECO:0000256" key="1">
    <source>
        <dbReference type="ARBA" id="ARBA00000085"/>
    </source>
</evidence>
<evidence type="ECO:0000256" key="7">
    <source>
        <dbReference type="ARBA" id="ARBA00022840"/>
    </source>
</evidence>
<keyword evidence="9" id="KW-0812">Transmembrane</keyword>
<dbReference type="PANTHER" id="PTHR24421:SF10">
    <property type="entry name" value="NITRATE_NITRITE SENSOR PROTEIN NARQ"/>
    <property type="match status" value="1"/>
</dbReference>
<keyword evidence="6" id="KW-0418">Kinase</keyword>
<feature type="transmembrane region" description="Helical" evidence="9">
    <location>
        <begin position="104"/>
        <end position="127"/>
    </location>
</feature>
<evidence type="ECO:0000256" key="4">
    <source>
        <dbReference type="ARBA" id="ARBA00022679"/>
    </source>
</evidence>
<dbReference type="Pfam" id="PF07730">
    <property type="entry name" value="HisKA_3"/>
    <property type="match status" value="1"/>
</dbReference>
<sequence>MEDANSSIGRIEQAAVLDTVVPMRWRGVAPDVLLAASGVALDLLMSGKAGAGAAPDWLVPVFAVLVGAPMAFVRRRPVHVSLYLAALLLFTDQIEAFTSNTAQILLCVAIGATGYLRGWLATLVAVVPGALATGLNIADPGTGFTGAAWVYSVGIPLLPALVGRYLRGPAGRLKEPEVTPDVLLAGAGVAVAVLGTWPMWHTSEQPAWVIVSFVVVAGLALGVARRLPAVVFLVEGALLLLSNQAFSAATSTVHVLLLISVGVFAMRVASWFWNLAVYVAASFLASLVVVGSEGTVTGLKVGLMLVVVATPIAIGRYAGARQSAAEAERLRVRESERLAIAQLRADQLAERERIAREVHDIVAHHVGAMVLRAGAARYAAPDGPVADALADIKETGHQVLEDLRGLLDVLRDPGGDAALLADPADVVTESAERMIAAGLLVDLDVDPALGEAPLVARASAARIVQEGLTNVLKHAGPGTAVRVGLAAGDGELLVEVSNGRPPTVREPLPSSGQGLAGMRERAKALGGTLSAGPDGGGWRLSVTLPYPKTKVTT</sequence>
<feature type="transmembrane region" description="Helical" evidence="9">
    <location>
        <begin position="206"/>
        <end position="224"/>
    </location>
</feature>
<feature type="transmembrane region" description="Helical" evidence="9">
    <location>
        <begin position="245"/>
        <end position="265"/>
    </location>
</feature>
<reference evidence="12 13" key="1">
    <citation type="journal article" date="2019" name="Int. J. Syst. Evol. Microbiol.">
        <title>The Global Catalogue of Microorganisms (GCM) 10K type strain sequencing project: providing services to taxonomists for standard genome sequencing and annotation.</title>
        <authorList>
            <consortium name="The Broad Institute Genomics Platform"/>
            <consortium name="The Broad Institute Genome Sequencing Center for Infectious Disease"/>
            <person name="Wu L."/>
            <person name="Ma J."/>
        </authorList>
    </citation>
    <scope>NUCLEOTIDE SEQUENCE [LARGE SCALE GENOMIC DNA]</scope>
    <source>
        <strain evidence="12 13">JCM 6835</strain>
    </source>
</reference>
<evidence type="ECO:0000256" key="6">
    <source>
        <dbReference type="ARBA" id="ARBA00022777"/>
    </source>
</evidence>
<feature type="transmembrane region" description="Helical" evidence="9">
    <location>
        <begin position="271"/>
        <end position="290"/>
    </location>
</feature>
<protein>
    <recommendedName>
        <fullName evidence="2">histidine kinase</fullName>
        <ecNumber evidence="2">2.7.13.3</ecNumber>
    </recommendedName>
</protein>
<evidence type="ECO:0000256" key="2">
    <source>
        <dbReference type="ARBA" id="ARBA00012438"/>
    </source>
</evidence>
<keyword evidence="8" id="KW-0902">Two-component regulatory system</keyword>
<dbReference type="CDD" id="cd16917">
    <property type="entry name" value="HATPase_UhpB-NarQ-NarX-like"/>
    <property type="match status" value="1"/>
</dbReference>
<feature type="transmembrane region" description="Helical" evidence="9">
    <location>
        <begin position="302"/>
        <end position="319"/>
    </location>
</feature>
<dbReference type="Gene3D" id="3.30.565.10">
    <property type="entry name" value="Histidine kinase-like ATPase, C-terminal domain"/>
    <property type="match status" value="1"/>
</dbReference>
<comment type="catalytic activity">
    <reaction evidence="1">
        <text>ATP + protein L-histidine = ADP + protein N-phospho-L-histidine.</text>
        <dbReference type="EC" id="2.7.13.3"/>
    </reaction>
</comment>
<keyword evidence="7" id="KW-0067">ATP-binding</keyword>
<evidence type="ECO:0000256" key="8">
    <source>
        <dbReference type="ARBA" id="ARBA00023012"/>
    </source>
</evidence>
<keyword evidence="5" id="KW-0547">Nucleotide-binding</keyword>
<dbReference type="Gene3D" id="1.20.5.1930">
    <property type="match status" value="1"/>
</dbReference>
<accession>A0ABN3S6G7</accession>
<feature type="domain" description="Signal transduction histidine kinase subgroup 3 dimerisation and phosphoacceptor" evidence="11">
    <location>
        <begin position="350"/>
        <end position="413"/>
    </location>
</feature>
<name>A0ABN3S6G7_9ACTN</name>
<gene>
    <name evidence="12" type="ORF">GCM10010412_047630</name>
</gene>
<evidence type="ECO:0000256" key="3">
    <source>
        <dbReference type="ARBA" id="ARBA00022553"/>
    </source>
</evidence>
<dbReference type="InterPro" id="IPR050482">
    <property type="entry name" value="Sensor_HK_TwoCompSys"/>
</dbReference>
<evidence type="ECO:0000313" key="13">
    <source>
        <dbReference type="Proteomes" id="UP001501666"/>
    </source>
</evidence>
<keyword evidence="9" id="KW-0472">Membrane</keyword>
<keyword evidence="13" id="KW-1185">Reference proteome</keyword>
<evidence type="ECO:0000256" key="9">
    <source>
        <dbReference type="SAM" id="Phobius"/>
    </source>
</evidence>
<feature type="domain" description="Histidine kinase/HSP90-like ATPase" evidence="10">
    <location>
        <begin position="460"/>
        <end position="547"/>
    </location>
</feature>
<dbReference type="SUPFAM" id="SSF55874">
    <property type="entry name" value="ATPase domain of HSP90 chaperone/DNA topoisomerase II/histidine kinase"/>
    <property type="match status" value="1"/>
</dbReference>
<proteinExistence type="predicted"/>
<keyword evidence="3" id="KW-0597">Phosphoprotein</keyword>
<dbReference type="PANTHER" id="PTHR24421">
    <property type="entry name" value="NITRATE/NITRITE SENSOR PROTEIN NARX-RELATED"/>
    <property type="match status" value="1"/>
</dbReference>
<keyword evidence="4" id="KW-0808">Transferase</keyword>
<evidence type="ECO:0000259" key="11">
    <source>
        <dbReference type="Pfam" id="PF07730"/>
    </source>
</evidence>
<feature type="transmembrane region" description="Helical" evidence="9">
    <location>
        <begin position="147"/>
        <end position="166"/>
    </location>
</feature>
<dbReference type="Pfam" id="PF02518">
    <property type="entry name" value="HATPase_c"/>
    <property type="match status" value="1"/>
</dbReference>
<keyword evidence="9" id="KW-1133">Transmembrane helix</keyword>
<dbReference type="EC" id="2.7.13.3" evidence="2"/>
<dbReference type="InterPro" id="IPR003594">
    <property type="entry name" value="HATPase_dom"/>
</dbReference>
<dbReference type="InterPro" id="IPR036890">
    <property type="entry name" value="HATPase_C_sf"/>
</dbReference>
<feature type="transmembrane region" description="Helical" evidence="9">
    <location>
        <begin position="178"/>
        <end position="200"/>
    </location>
</feature>
<dbReference type="InterPro" id="IPR011712">
    <property type="entry name" value="Sig_transdc_His_kin_sub3_dim/P"/>
</dbReference>
<dbReference type="Proteomes" id="UP001501666">
    <property type="component" value="Unassembled WGS sequence"/>
</dbReference>
<dbReference type="EMBL" id="BAAATE010000012">
    <property type="protein sequence ID" value="GAA2669227.1"/>
    <property type="molecule type" value="Genomic_DNA"/>
</dbReference>
<evidence type="ECO:0000313" key="12">
    <source>
        <dbReference type="EMBL" id="GAA2669227.1"/>
    </source>
</evidence>
<feature type="transmembrane region" description="Helical" evidence="9">
    <location>
        <begin position="57"/>
        <end position="74"/>
    </location>
</feature>